<dbReference type="Pfam" id="PF06283">
    <property type="entry name" value="ThuA"/>
    <property type="match status" value="1"/>
</dbReference>
<protein>
    <submittedName>
        <fullName evidence="2">ThuA domain-containing protein</fullName>
    </submittedName>
</protein>
<dbReference type="Proteomes" id="UP001597197">
    <property type="component" value="Unassembled WGS sequence"/>
</dbReference>
<evidence type="ECO:0000313" key="3">
    <source>
        <dbReference type="Proteomes" id="UP001597197"/>
    </source>
</evidence>
<dbReference type="EMBL" id="JBHUFD010000003">
    <property type="protein sequence ID" value="MFD1872665.1"/>
    <property type="molecule type" value="Genomic_DNA"/>
</dbReference>
<dbReference type="PROSITE" id="PS51257">
    <property type="entry name" value="PROKAR_LIPOPROTEIN"/>
    <property type="match status" value="1"/>
</dbReference>
<comment type="caution">
    <text evidence="2">The sequence shown here is derived from an EMBL/GenBank/DDBJ whole genome shotgun (WGS) entry which is preliminary data.</text>
</comment>
<keyword evidence="3" id="KW-1185">Reference proteome</keyword>
<accession>A0ABW4QUF7</accession>
<name>A0ABW4QUF7_9BACT</name>
<organism evidence="2 3">
    <name type="scientific">Hymenobacter bucti</name>
    <dbReference type="NCBI Taxonomy" id="1844114"/>
    <lineage>
        <taxon>Bacteria</taxon>
        <taxon>Pseudomonadati</taxon>
        <taxon>Bacteroidota</taxon>
        <taxon>Cytophagia</taxon>
        <taxon>Cytophagales</taxon>
        <taxon>Hymenobacteraceae</taxon>
        <taxon>Hymenobacter</taxon>
    </lineage>
</organism>
<dbReference type="SUPFAM" id="SSF52317">
    <property type="entry name" value="Class I glutamine amidotransferase-like"/>
    <property type="match status" value="1"/>
</dbReference>
<dbReference type="RefSeq" id="WP_382313112.1">
    <property type="nucleotide sequence ID" value="NZ_JBHUFD010000003.1"/>
</dbReference>
<gene>
    <name evidence="2" type="ORF">ACFSDX_09500</name>
</gene>
<proteinExistence type="predicted"/>
<evidence type="ECO:0000259" key="1">
    <source>
        <dbReference type="Pfam" id="PF06283"/>
    </source>
</evidence>
<sequence>MLFSSRYGLLLAALFAGCSRPTPQSAPAGERPAVLVFYKTQGFRHASIAAGVAAFQRLGRENNLRVDTTRLATRFVADSLRRYAAVVFLNTTGDVLDSVQQVAFERYIGQGHGFMGVHAATDTEYDWPWYGGLVGAYFKNHPQVQPATVRVADAHHPATSFLPARWARTDEWYNFRNVAPDLRVLATVDETSYTGGLNGQQHPFAWCHPYGGGRAFYTAGGHLDENYADSLFQRHLLGGLRYALGQ</sequence>
<dbReference type="InterPro" id="IPR029010">
    <property type="entry name" value="ThuA-like"/>
</dbReference>
<dbReference type="PANTHER" id="PTHR40469">
    <property type="entry name" value="SECRETED GLYCOSYL HYDROLASE"/>
    <property type="match status" value="1"/>
</dbReference>
<feature type="domain" description="ThuA-like" evidence="1">
    <location>
        <begin position="34"/>
        <end position="243"/>
    </location>
</feature>
<dbReference type="InterPro" id="IPR029062">
    <property type="entry name" value="Class_I_gatase-like"/>
</dbReference>
<evidence type="ECO:0000313" key="2">
    <source>
        <dbReference type="EMBL" id="MFD1872665.1"/>
    </source>
</evidence>
<dbReference type="Gene3D" id="3.40.50.880">
    <property type="match status" value="1"/>
</dbReference>
<dbReference type="PANTHER" id="PTHR40469:SF2">
    <property type="entry name" value="GALACTOSE-BINDING DOMAIN-LIKE SUPERFAMILY PROTEIN"/>
    <property type="match status" value="1"/>
</dbReference>
<reference evidence="3" key="1">
    <citation type="journal article" date="2019" name="Int. J. Syst. Evol. Microbiol.">
        <title>The Global Catalogue of Microorganisms (GCM) 10K type strain sequencing project: providing services to taxonomists for standard genome sequencing and annotation.</title>
        <authorList>
            <consortium name="The Broad Institute Genomics Platform"/>
            <consortium name="The Broad Institute Genome Sequencing Center for Infectious Disease"/>
            <person name="Wu L."/>
            <person name="Ma J."/>
        </authorList>
    </citation>
    <scope>NUCLEOTIDE SEQUENCE [LARGE SCALE GENOMIC DNA]</scope>
    <source>
        <strain evidence="3">CGMCC 1.15795</strain>
    </source>
</reference>